<reference evidence="1" key="1">
    <citation type="submission" date="2020-02" db="EMBL/GenBank/DDBJ databases">
        <authorList>
            <person name="Meier V. D."/>
        </authorList>
    </citation>
    <scope>NUCLEOTIDE SEQUENCE</scope>
    <source>
        <strain evidence="1">AVDCRST_MAG53</strain>
    </source>
</reference>
<accession>A0A6J4RK05</accession>
<organism evidence="1">
    <name type="scientific">uncultured Solirubrobacteraceae bacterium</name>
    <dbReference type="NCBI Taxonomy" id="1162706"/>
    <lineage>
        <taxon>Bacteria</taxon>
        <taxon>Bacillati</taxon>
        <taxon>Actinomycetota</taxon>
        <taxon>Thermoleophilia</taxon>
        <taxon>Solirubrobacterales</taxon>
        <taxon>Solirubrobacteraceae</taxon>
        <taxon>environmental samples</taxon>
    </lineage>
</organism>
<name>A0A6J4RK05_9ACTN</name>
<sequence length="176" mass="19734">MAVERARLFAQRSTSADAPDRLLRIYLNDQLALGVVWRELARRAQTASEGTPDGDTLRAVATAIAEDVVTFQKVMRRLGFNTRTPKAAAAIVAERLGRLKLNGRLLKRSPLSHFEELDTLIMGIDGKVVLWQNLRDGADLGTRLPEIDFDRLVERAREQRAQLEPLHAQAAREALR</sequence>
<dbReference type="AlphaFoldDB" id="A0A6J4RK05"/>
<gene>
    <name evidence="1" type="ORF">AVDCRST_MAG53-1289</name>
</gene>
<evidence type="ECO:0000313" key="1">
    <source>
        <dbReference type="EMBL" id="CAA9470963.1"/>
    </source>
</evidence>
<protein>
    <submittedName>
        <fullName evidence="1">Uncharacterized protein</fullName>
    </submittedName>
</protein>
<proteinExistence type="predicted"/>
<dbReference type="EMBL" id="CADCVR010000001">
    <property type="protein sequence ID" value="CAA9470963.1"/>
    <property type="molecule type" value="Genomic_DNA"/>
</dbReference>